<sequence>MSSGRLSSGRRIGEGDGVVEGCWGGDSVIGRMGRLARRESSKGRRTVVTGTDMVGSAGFPVAKVIMVGLGVDTMGNPLSRSSSE</sequence>
<dbReference type="EMBL" id="GIBP01010119">
    <property type="protein sequence ID" value="NDV39088.1"/>
    <property type="molecule type" value="Transcribed_RNA"/>
</dbReference>
<accession>A0A6B2LQU3</accession>
<dbReference type="EMBL" id="GIBP01010329">
    <property type="protein sequence ID" value="NDV39298.1"/>
    <property type="molecule type" value="Transcribed_RNA"/>
</dbReference>
<reference evidence="1" key="1">
    <citation type="journal article" date="2020" name="J. Eukaryot. Microbiol.">
        <title>De novo Sequencing, Assembly and Annotation of the Transcriptome for the Free-Living Testate Amoeba Arcella intermedia.</title>
        <authorList>
            <person name="Ribeiro G.M."/>
            <person name="Porfirio-Sousa A.L."/>
            <person name="Maurer-Alcala X.X."/>
            <person name="Katz L.A."/>
            <person name="Lahr D.J.G."/>
        </authorList>
    </citation>
    <scope>NUCLEOTIDE SEQUENCE</scope>
</reference>
<proteinExistence type="predicted"/>
<protein>
    <submittedName>
        <fullName evidence="1">Uncharacterized protein</fullName>
    </submittedName>
</protein>
<dbReference type="AlphaFoldDB" id="A0A6B2LQU3"/>
<name>A0A6B2LQU3_9EUKA</name>
<evidence type="ECO:0000313" key="1">
    <source>
        <dbReference type="EMBL" id="NDV39088.1"/>
    </source>
</evidence>
<organism evidence="1">
    <name type="scientific">Arcella intermedia</name>
    <dbReference type="NCBI Taxonomy" id="1963864"/>
    <lineage>
        <taxon>Eukaryota</taxon>
        <taxon>Amoebozoa</taxon>
        <taxon>Tubulinea</taxon>
        <taxon>Elardia</taxon>
        <taxon>Arcellinida</taxon>
        <taxon>Sphaerothecina</taxon>
        <taxon>Arcellidae</taxon>
        <taxon>Arcella</taxon>
    </lineage>
</organism>